<dbReference type="KEGG" id="ibu:IB211_03106c"/>
<evidence type="ECO:0000256" key="1">
    <source>
        <dbReference type="SAM" id="SignalP"/>
    </source>
</evidence>
<keyword evidence="4" id="KW-1185">Reference proteome</keyword>
<dbReference type="STRING" id="1297617.IB211_03106c"/>
<feature type="signal peptide" evidence="1">
    <location>
        <begin position="1"/>
        <end position="20"/>
    </location>
</feature>
<sequence length="268" mass="29567">MKKLKIFTLVLFLLTGSALAASEYYHYRAEDRTLPVLQCPDEPLVISVGENSREKLLEGVTAWDDKDGDLTERVLIQGIAKTIEGSETTITYAVVDSDAHVAHRTRTVRYTDYAPPKFALSRELRYSVGTAVQIRDRLTATDLIDGDVSERIKVTSSGLSAYAEGTYPVTFEVTNSLGDTASFTADIVIRNQAQGEPRIYLTEYLVYLARDAVFQPMEYLESVTYGAEETVTVDAQVDTSVPGTYRVRYTCAGPTGTEGTAVLYVVVE</sequence>
<protein>
    <submittedName>
        <fullName evidence="2">Peptidoglycan N-acetylglucosamine deacetylase</fullName>
    </submittedName>
</protein>
<name>A0A0S2W842_9FIRM</name>
<dbReference type="AlphaFoldDB" id="A0A0S2W842"/>
<dbReference type="RefSeq" id="WP_058118525.1">
    <property type="nucleotide sequence ID" value="NZ_CAMREZ010000013.1"/>
</dbReference>
<feature type="chain" id="PRO_5010435092" evidence="1">
    <location>
        <begin position="21"/>
        <end position="268"/>
    </location>
</feature>
<evidence type="ECO:0000313" key="4">
    <source>
        <dbReference type="Proteomes" id="UP000064844"/>
    </source>
</evidence>
<dbReference type="Proteomes" id="UP000245778">
    <property type="component" value="Unassembled WGS sequence"/>
</dbReference>
<reference evidence="2 4" key="1">
    <citation type="journal article" date="2015" name="Nat. Commun.">
        <title>Production of butyrate from lysine and the Amadori product fructoselysine by a human gut commensal.</title>
        <authorList>
            <person name="Bui T.P."/>
            <person name="Ritari J."/>
            <person name="Boeren S."/>
            <person name="de Waard P."/>
            <person name="Plugge C.M."/>
            <person name="de Vos W.M."/>
        </authorList>
    </citation>
    <scope>NUCLEOTIDE SEQUENCE [LARGE SCALE GENOMIC DNA]</scope>
    <source>
        <strain evidence="2 4">AF211</strain>
    </source>
</reference>
<dbReference type="OrthoDB" id="1972074at2"/>
<gene>
    <name evidence="3" type="ORF">C7373_107141</name>
    <name evidence="2" type="ORF">IB211_03106c</name>
</gene>
<dbReference type="InterPro" id="IPR013783">
    <property type="entry name" value="Ig-like_fold"/>
</dbReference>
<dbReference type="EMBL" id="CP011307">
    <property type="protein sequence ID" value="ALP95497.1"/>
    <property type="molecule type" value="Genomic_DNA"/>
</dbReference>
<evidence type="ECO:0000313" key="2">
    <source>
        <dbReference type="EMBL" id="ALP95497.1"/>
    </source>
</evidence>
<dbReference type="Proteomes" id="UP000064844">
    <property type="component" value="Chromosome"/>
</dbReference>
<accession>A0A0S2W842</accession>
<reference evidence="3 5" key="3">
    <citation type="submission" date="2018-04" db="EMBL/GenBank/DDBJ databases">
        <title>Genomic Encyclopedia of Type Strains, Phase IV (KMG-IV): sequencing the most valuable type-strain genomes for metagenomic binning, comparative biology and taxonomic classification.</title>
        <authorList>
            <person name="Goeker M."/>
        </authorList>
    </citation>
    <scope>NUCLEOTIDE SEQUENCE [LARGE SCALE GENOMIC DNA]</scope>
    <source>
        <strain evidence="3 5">DSM 26588</strain>
    </source>
</reference>
<evidence type="ECO:0000313" key="3">
    <source>
        <dbReference type="EMBL" id="PVY48394.1"/>
    </source>
</evidence>
<dbReference type="GeneID" id="93230498"/>
<dbReference type="Gene3D" id="2.60.40.10">
    <property type="entry name" value="Immunoglobulins"/>
    <property type="match status" value="3"/>
</dbReference>
<keyword evidence="1" id="KW-0732">Signal</keyword>
<organism evidence="2 4">
    <name type="scientific">Intestinimonas butyriciproducens</name>
    <dbReference type="NCBI Taxonomy" id="1297617"/>
    <lineage>
        <taxon>Bacteria</taxon>
        <taxon>Bacillati</taxon>
        <taxon>Bacillota</taxon>
        <taxon>Clostridia</taxon>
        <taxon>Eubacteriales</taxon>
        <taxon>Intestinimonas</taxon>
    </lineage>
</organism>
<dbReference type="EMBL" id="QEKK01000007">
    <property type="protein sequence ID" value="PVY48394.1"/>
    <property type="molecule type" value="Genomic_DNA"/>
</dbReference>
<evidence type="ECO:0000313" key="5">
    <source>
        <dbReference type="Proteomes" id="UP000245778"/>
    </source>
</evidence>
<proteinExistence type="predicted"/>
<dbReference type="eggNOG" id="COG0726">
    <property type="taxonomic scope" value="Bacteria"/>
</dbReference>
<reference evidence="4" key="2">
    <citation type="submission" date="2015-04" db="EMBL/GenBank/DDBJ databases">
        <title>A butyrogenic pathway from the amino acid lysine in a human gut commensal.</title>
        <authorList>
            <person name="de Vos W.M."/>
            <person name="Bui N.T.P."/>
            <person name="Plugge C.M."/>
            <person name="Ritari J."/>
        </authorList>
    </citation>
    <scope>NUCLEOTIDE SEQUENCE [LARGE SCALE GENOMIC DNA]</scope>
    <source>
        <strain evidence="4">AF211</strain>
    </source>
</reference>